<gene>
    <name evidence="2" type="ORF">HWA77_21735</name>
</gene>
<sequence length="401" mass="45597">MADYAVVGFKGSGKGLQAVSKIQDAVNQNRRVATNLDIYTEHLVSNPENSTPVIRLPDYPRFEDFEAIGYGYEKADNEKIDESKFGIIVLDEISIWMNSRNWNDKSRLASVSWLRQARKFRWHVYYLAQSVDSVDNQTRELFEHVVECKRTDRAYIPLVGRLLNVFNENWGKLPRVHKGIVTYKGVKSVVDAWILQGPLLKSIYKSYDTEQVFLPDDMITESGKVVDMRASYSILPAKYINAWYSKPEPKSDTKTPDKSKPKINYKLILLLAALGLVAWWYLKPEPVVDVPTVKTEPVNVVPQKVIGTFISGTVKTKRDRFHIDYSYVFYGSDNEPFYPEDWGYAVVARSMCSAEIVGDGFSYPVTCGGRKGARPIEPNNGMIPTDKVFDISKINPFTTNS</sequence>
<organism evidence="2 3">
    <name type="scientific">Photobacterium damselae subsp. damselae</name>
    <name type="common">Listonella damsela</name>
    <dbReference type="NCBI Taxonomy" id="85581"/>
    <lineage>
        <taxon>Bacteria</taxon>
        <taxon>Pseudomonadati</taxon>
        <taxon>Pseudomonadota</taxon>
        <taxon>Gammaproteobacteria</taxon>
        <taxon>Vibrionales</taxon>
        <taxon>Vibrionaceae</taxon>
        <taxon>Photobacterium</taxon>
    </lineage>
</organism>
<evidence type="ECO:0000259" key="1">
    <source>
        <dbReference type="Pfam" id="PF05707"/>
    </source>
</evidence>
<comment type="caution">
    <text evidence="2">The sequence shown here is derived from an EMBL/GenBank/DDBJ whole genome shotgun (WGS) entry which is preliminary data.</text>
</comment>
<accession>A0A850QXL6</accession>
<dbReference type="Pfam" id="PF05707">
    <property type="entry name" value="Zot"/>
    <property type="match status" value="1"/>
</dbReference>
<reference evidence="2 3" key="1">
    <citation type="submission" date="2020-06" db="EMBL/GenBank/DDBJ databases">
        <title>Photobacterium damselae subsp. damselae comparative genomics.</title>
        <authorList>
            <person name="Osorio C.R."/>
        </authorList>
    </citation>
    <scope>NUCLEOTIDE SEQUENCE [LARGE SCALE GENOMIC DNA]</scope>
    <source>
        <strain evidence="2 3">TW250/03</strain>
    </source>
</reference>
<proteinExistence type="predicted"/>
<evidence type="ECO:0000313" key="3">
    <source>
        <dbReference type="Proteomes" id="UP000533429"/>
    </source>
</evidence>
<dbReference type="InterPro" id="IPR008900">
    <property type="entry name" value="Zot_N"/>
</dbReference>
<dbReference type="InterPro" id="IPR027417">
    <property type="entry name" value="P-loop_NTPase"/>
</dbReference>
<protein>
    <recommendedName>
        <fullName evidence="1">Zona occludens toxin N-terminal domain-containing protein</fullName>
    </recommendedName>
</protein>
<dbReference type="Gene3D" id="3.40.50.300">
    <property type="entry name" value="P-loop containing nucleotide triphosphate hydrolases"/>
    <property type="match status" value="1"/>
</dbReference>
<name>A0A850QXL6_PHODD</name>
<feature type="domain" description="Zona occludens toxin N-terminal" evidence="1">
    <location>
        <begin position="7"/>
        <end position="152"/>
    </location>
</feature>
<evidence type="ECO:0000313" key="2">
    <source>
        <dbReference type="EMBL" id="NVP02833.1"/>
    </source>
</evidence>
<dbReference type="EMBL" id="JABXOR010001408">
    <property type="protein sequence ID" value="NVP02833.1"/>
    <property type="molecule type" value="Genomic_DNA"/>
</dbReference>
<dbReference type="AlphaFoldDB" id="A0A850QXL6"/>
<dbReference type="Proteomes" id="UP000533429">
    <property type="component" value="Unassembled WGS sequence"/>
</dbReference>